<dbReference type="InterPro" id="IPR006175">
    <property type="entry name" value="YjgF/YER057c/UK114"/>
</dbReference>
<dbReference type="AlphaFoldDB" id="A0A6M6JPN0"/>
<reference evidence="2 3" key="1">
    <citation type="submission" date="2020-05" db="EMBL/GenBank/DDBJ databases">
        <authorList>
            <person name="Mo P."/>
        </authorList>
    </citation>
    <scope>NUCLEOTIDE SEQUENCE [LARGE SCALE GENOMIC DNA]</scope>
    <source>
        <strain evidence="2 3">Gen01</strain>
    </source>
</reference>
<dbReference type="Proteomes" id="UP000505377">
    <property type="component" value="Chromosome"/>
</dbReference>
<organism evidence="2 3">
    <name type="scientific">Pseudonocardia broussonetiae</name>
    <dbReference type="NCBI Taxonomy" id="2736640"/>
    <lineage>
        <taxon>Bacteria</taxon>
        <taxon>Bacillati</taxon>
        <taxon>Actinomycetota</taxon>
        <taxon>Actinomycetes</taxon>
        <taxon>Pseudonocardiales</taxon>
        <taxon>Pseudonocardiaceae</taxon>
        <taxon>Pseudonocardia</taxon>
    </lineage>
</organism>
<dbReference type="Gene3D" id="3.30.1330.40">
    <property type="entry name" value="RutC-like"/>
    <property type="match status" value="1"/>
</dbReference>
<dbReference type="PANTHER" id="PTHR11803:SF58">
    <property type="entry name" value="PROTEIN HMF1-RELATED"/>
    <property type="match status" value="1"/>
</dbReference>
<keyword evidence="3" id="KW-1185">Reference proteome</keyword>
<name>A0A6M6JPN0_9PSEU</name>
<gene>
    <name evidence="2" type="ORF">HOP40_26610</name>
</gene>
<sequence>MNVIHTDRAPSHTGPVPQAVEAGGWVHVSALFGADPDGHAIPGDARAEAEQLFDNLAAILDAAGAGLTDVVRVGIVMRHLQRDRPVFNAVWTERFGDHRPARSAVGSPDFGRAGEEPRFMIEVTAYVAHLSRR</sequence>
<protein>
    <submittedName>
        <fullName evidence="2">Deaminase</fullName>
    </submittedName>
</protein>
<evidence type="ECO:0000313" key="2">
    <source>
        <dbReference type="EMBL" id="QJY48907.1"/>
    </source>
</evidence>
<dbReference type="SUPFAM" id="SSF55298">
    <property type="entry name" value="YjgF-like"/>
    <property type="match status" value="1"/>
</dbReference>
<dbReference type="InterPro" id="IPR035959">
    <property type="entry name" value="RutC-like_sf"/>
</dbReference>
<comment type="similarity">
    <text evidence="1">Belongs to the RutC family.</text>
</comment>
<dbReference type="PANTHER" id="PTHR11803">
    <property type="entry name" value="2-IMINOBUTANOATE/2-IMINOPROPANOATE DEAMINASE RIDA"/>
    <property type="match status" value="1"/>
</dbReference>
<accession>A0A6M6JPN0</accession>
<evidence type="ECO:0000313" key="3">
    <source>
        <dbReference type="Proteomes" id="UP000505377"/>
    </source>
</evidence>
<dbReference type="GO" id="GO:0019239">
    <property type="term" value="F:deaminase activity"/>
    <property type="evidence" value="ECO:0007669"/>
    <property type="project" value="TreeGrafter"/>
</dbReference>
<dbReference type="RefSeq" id="WP_172163441.1">
    <property type="nucleotide sequence ID" value="NZ_CP053564.1"/>
</dbReference>
<proteinExistence type="inferred from homology"/>
<evidence type="ECO:0000256" key="1">
    <source>
        <dbReference type="ARBA" id="ARBA00010552"/>
    </source>
</evidence>
<dbReference type="EMBL" id="CP053564">
    <property type="protein sequence ID" value="QJY48907.1"/>
    <property type="molecule type" value="Genomic_DNA"/>
</dbReference>
<dbReference type="Pfam" id="PF01042">
    <property type="entry name" value="Ribonuc_L-PSP"/>
    <property type="match status" value="1"/>
</dbReference>
<dbReference type="CDD" id="cd00448">
    <property type="entry name" value="YjgF_YER057c_UK114_family"/>
    <property type="match status" value="1"/>
</dbReference>
<dbReference type="GO" id="GO:0005829">
    <property type="term" value="C:cytosol"/>
    <property type="evidence" value="ECO:0007669"/>
    <property type="project" value="TreeGrafter"/>
</dbReference>
<dbReference type="KEGG" id="pbro:HOP40_26610"/>